<evidence type="ECO:0000256" key="2">
    <source>
        <dbReference type="ARBA" id="ARBA00023002"/>
    </source>
</evidence>
<dbReference type="InterPro" id="IPR015590">
    <property type="entry name" value="Aldehyde_DH_dom"/>
</dbReference>
<evidence type="ECO:0000256" key="4">
    <source>
        <dbReference type="PROSITE-ProRule" id="PRU10007"/>
    </source>
</evidence>
<dbReference type="AlphaFoldDB" id="A0AAV9GQK5"/>
<sequence>MAATSTHQIPEGSFSEPQLLYIDGRYQGSSDGATFSVQNPMTGRTMYSCASASVDDYTIAIDVAHKAYQSWSKTSPTARRLIFLKAADIMESYVNGDVPELLSQEVSATKHWIKVNIHATAGLFRETAGLVTHIKGEIIPADRPGTTILIERQAVGVVLAISPWNAPINLTARAIACPLICGNTVVLKPSEVSPKCQDVVVKALTAAGLPPGCLNFLPTSSERTPEVMEYAVKHPRVLRVNFTGGDRVGRIIAGWAATCLKQCVLELGGKAPVLVFDDANIDDAVEAVVFGALSNAGQICMSTERVLLHRSISGAFKEKLLRKVEGLKCGNHLEDPDVSISGLITPASATRVLDLVNAAVNGGALLLTGDKKITGPNKTILGPHILEGVTPDMDIAHKESFGPVMILSEFDTDEEAIASANSSDFSLCASVFSRDVMRAMDVARQVRAGGCHINGPTVYVEAPLPNGGTGGGSGYGRFGGMAGVEEFTERKIITLAKPGMKFHF</sequence>
<evidence type="ECO:0000256" key="1">
    <source>
        <dbReference type="ARBA" id="ARBA00009986"/>
    </source>
</evidence>
<dbReference type="Pfam" id="PF00171">
    <property type="entry name" value="Aldedh"/>
    <property type="match status" value="1"/>
</dbReference>
<dbReference type="InterPro" id="IPR029510">
    <property type="entry name" value="Ald_DH_CS_GLU"/>
</dbReference>
<evidence type="ECO:0000259" key="6">
    <source>
        <dbReference type="Pfam" id="PF00171"/>
    </source>
</evidence>
<feature type="active site" evidence="4">
    <location>
        <position position="266"/>
    </location>
</feature>
<accession>A0AAV9GQK5</accession>
<feature type="domain" description="Aldehyde dehydrogenase" evidence="6">
    <location>
        <begin position="31"/>
        <end position="492"/>
    </location>
</feature>
<proteinExistence type="inferred from homology"/>
<keyword evidence="3" id="KW-0520">NAD</keyword>
<dbReference type="PANTHER" id="PTHR42986:SF1">
    <property type="entry name" value="BENZALDEHYDE DEHYDROGENASE YFMT"/>
    <property type="match status" value="1"/>
</dbReference>
<dbReference type="SUPFAM" id="SSF53720">
    <property type="entry name" value="ALDH-like"/>
    <property type="match status" value="1"/>
</dbReference>
<name>A0AAV9GQK5_9PEZI</name>
<evidence type="ECO:0000313" key="7">
    <source>
        <dbReference type="EMBL" id="KAK4448941.1"/>
    </source>
</evidence>
<dbReference type="InterPro" id="IPR016163">
    <property type="entry name" value="Ald_DH_C"/>
</dbReference>
<comment type="caution">
    <text evidence="7">The sequence shown here is derived from an EMBL/GenBank/DDBJ whole genome shotgun (WGS) entry which is preliminary data.</text>
</comment>
<keyword evidence="8" id="KW-1185">Reference proteome</keyword>
<dbReference type="Proteomes" id="UP001321760">
    <property type="component" value="Unassembled WGS sequence"/>
</dbReference>
<dbReference type="Gene3D" id="3.40.605.10">
    <property type="entry name" value="Aldehyde Dehydrogenase, Chain A, domain 1"/>
    <property type="match status" value="1"/>
</dbReference>
<dbReference type="GO" id="GO:0016620">
    <property type="term" value="F:oxidoreductase activity, acting on the aldehyde or oxo group of donors, NAD or NADP as acceptor"/>
    <property type="evidence" value="ECO:0007669"/>
    <property type="project" value="InterPro"/>
</dbReference>
<protein>
    <submittedName>
        <fullName evidence="7">Aldehyde/histidinol dehydrogenase</fullName>
    </submittedName>
</protein>
<organism evidence="7 8">
    <name type="scientific">Podospora aff. communis PSN243</name>
    <dbReference type="NCBI Taxonomy" id="3040156"/>
    <lineage>
        <taxon>Eukaryota</taxon>
        <taxon>Fungi</taxon>
        <taxon>Dikarya</taxon>
        <taxon>Ascomycota</taxon>
        <taxon>Pezizomycotina</taxon>
        <taxon>Sordariomycetes</taxon>
        <taxon>Sordariomycetidae</taxon>
        <taxon>Sordariales</taxon>
        <taxon>Podosporaceae</taxon>
        <taxon>Podospora</taxon>
    </lineage>
</organism>
<evidence type="ECO:0000313" key="8">
    <source>
        <dbReference type="Proteomes" id="UP001321760"/>
    </source>
</evidence>
<dbReference type="PANTHER" id="PTHR42986">
    <property type="entry name" value="BENZALDEHYDE DEHYDROGENASE YFMT"/>
    <property type="match status" value="1"/>
</dbReference>
<dbReference type="EMBL" id="MU865940">
    <property type="protein sequence ID" value="KAK4448941.1"/>
    <property type="molecule type" value="Genomic_DNA"/>
</dbReference>
<reference evidence="7" key="2">
    <citation type="submission" date="2023-05" db="EMBL/GenBank/DDBJ databases">
        <authorList>
            <consortium name="Lawrence Berkeley National Laboratory"/>
            <person name="Steindorff A."/>
            <person name="Hensen N."/>
            <person name="Bonometti L."/>
            <person name="Westerberg I."/>
            <person name="Brannstrom I.O."/>
            <person name="Guillou S."/>
            <person name="Cros-Aarteil S."/>
            <person name="Calhoun S."/>
            <person name="Haridas S."/>
            <person name="Kuo A."/>
            <person name="Mondo S."/>
            <person name="Pangilinan J."/>
            <person name="Riley R."/>
            <person name="Labutti K."/>
            <person name="Andreopoulos B."/>
            <person name="Lipzen A."/>
            <person name="Chen C."/>
            <person name="Yanf M."/>
            <person name="Daum C."/>
            <person name="Ng V."/>
            <person name="Clum A."/>
            <person name="Ohm R."/>
            <person name="Martin F."/>
            <person name="Silar P."/>
            <person name="Natvig D."/>
            <person name="Lalanne C."/>
            <person name="Gautier V."/>
            <person name="Ament-Velasquez S.L."/>
            <person name="Kruys A."/>
            <person name="Hutchinson M.I."/>
            <person name="Powell A.J."/>
            <person name="Barry K."/>
            <person name="Miller A.N."/>
            <person name="Grigoriev I.V."/>
            <person name="Debuchy R."/>
            <person name="Gladieux P."/>
            <person name="Thoren M.H."/>
            <person name="Johannesson H."/>
        </authorList>
    </citation>
    <scope>NUCLEOTIDE SEQUENCE</scope>
    <source>
        <strain evidence="7">PSN243</strain>
    </source>
</reference>
<dbReference type="PROSITE" id="PS00687">
    <property type="entry name" value="ALDEHYDE_DEHYDR_GLU"/>
    <property type="match status" value="1"/>
</dbReference>
<dbReference type="InterPro" id="IPR016162">
    <property type="entry name" value="Ald_DH_N"/>
</dbReference>
<evidence type="ECO:0000256" key="5">
    <source>
        <dbReference type="RuleBase" id="RU003345"/>
    </source>
</evidence>
<dbReference type="InterPro" id="IPR016161">
    <property type="entry name" value="Ald_DH/histidinol_DH"/>
</dbReference>
<reference evidence="7" key="1">
    <citation type="journal article" date="2023" name="Mol. Phylogenet. Evol.">
        <title>Genome-scale phylogeny and comparative genomics of the fungal order Sordariales.</title>
        <authorList>
            <person name="Hensen N."/>
            <person name="Bonometti L."/>
            <person name="Westerberg I."/>
            <person name="Brannstrom I.O."/>
            <person name="Guillou S."/>
            <person name="Cros-Aarteil S."/>
            <person name="Calhoun S."/>
            <person name="Haridas S."/>
            <person name="Kuo A."/>
            <person name="Mondo S."/>
            <person name="Pangilinan J."/>
            <person name="Riley R."/>
            <person name="LaButti K."/>
            <person name="Andreopoulos B."/>
            <person name="Lipzen A."/>
            <person name="Chen C."/>
            <person name="Yan M."/>
            <person name="Daum C."/>
            <person name="Ng V."/>
            <person name="Clum A."/>
            <person name="Steindorff A."/>
            <person name="Ohm R.A."/>
            <person name="Martin F."/>
            <person name="Silar P."/>
            <person name="Natvig D.O."/>
            <person name="Lalanne C."/>
            <person name="Gautier V."/>
            <person name="Ament-Velasquez S.L."/>
            <person name="Kruys A."/>
            <person name="Hutchinson M.I."/>
            <person name="Powell A.J."/>
            <person name="Barry K."/>
            <person name="Miller A.N."/>
            <person name="Grigoriev I.V."/>
            <person name="Debuchy R."/>
            <person name="Gladieux P."/>
            <person name="Hiltunen Thoren M."/>
            <person name="Johannesson H."/>
        </authorList>
    </citation>
    <scope>NUCLEOTIDE SEQUENCE</scope>
    <source>
        <strain evidence="7">PSN243</strain>
    </source>
</reference>
<keyword evidence="2 5" id="KW-0560">Oxidoreductase</keyword>
<dbReference type="Gene3D" id="3.40.309.10">
    <property type="entry name" value="Aldehyde Dehydrogenase, Chain A, domain 2"/>
    <property type="match status" value="1"/>
</dbReference>
<gene>
    <name evidence="7" type="ORF">QBC34DRAFT_101029</name>
</gene>
<evidence type="ECO:0000256" key="3">
    <source>
        <dbReference type="ARBA" id="ARBA00023027"/>
    </source>
</evidence>
<comment type="similarity">
    <text evidence="1 5">Belongs to the aldehyde dehydrogenase family.</text>
</comment>